<reference evidence="1" key="1">
    <citation type="submission" date="2021-02" db="EMBL/GenBank/DDBJ databases">
        <authorList>
            <consortium name="DOE Joint Genome Institute"/>
            <person name="Ahrendt S."/>
            <person name="Looney B.P."/>
            <person name="Miyauchi S."/>
            <person name="Morin E."/>
            <person name="Drula E."/>
            <person name="Courty P.E."/>
            <person name="Chicoki N."/>
            <person name="Fauchery L."/>
            <person name="Kohler A."/>
            <person name="Kuo A."/>
            <person name="Labutti K."/>
            <person name="Pangilinan J."/>
            <person name="Lipzen A."/>
            <person name="Riley R."/>
            <person name="Andreopoulos W."/>
            <person name="He G."/>
            <person name="Johnson J."/>
            <person name="Barry K.W."/>
            <person name="Grigoriev I.V."/>
            <person name="Nagy L."/>
            <person name="Hibbett D."/>
            <person name="Henrissat B."/>
            <person name="Matheny P.B."/>
            <person name="Labbe J."/>
            <person name="Martin F."/>
        </authorList>
    </citation>
    <scope>NUCLEOTIDE SEQUENCE</scope>
    <source>
        <strain evidence="1">FP105234-sp</strain>
    </source>
</reference>
<sequence length="168" mass="16772">MTSLINVLLLFALFPVLTLASPSFFSHRALLPSPLSARALEVRLIDPSTVPTQCQSACGSALNTLNACTTQACTCSAANSTGLTSCVGCLDGLGAAQGQEGQDVLDDVTQACAQADLPVEQVLLGHTAGHGTHTHGTSHAGMASARDAGALAIGGLGVAIGLAGVLVH</sequence>
<evidence type="ECO:0000313" key="2">
    <source>
        <dbReference type="Proteomes" id="UP000814033"/>
    </source>
</evidence>
<protein>
    <submittedName>
        <fullName evidence="1">Uncharacterized protein</fullName>
    </submittedName>
</protein>
<name>A0ACB8S1S5_9AGAM</name>
<reference evidence="1" key="2">
    <citation type="journal article" date="2022" name="New Phytol.">
        <title>Evolutionary transition to the ectomycorrhizal habit in the genomes of a hyperdiverse lineage of mushroom-forming fungi.</title>
        <authorList>
            <person name="Looney B."/>
            <person name="Miyauchi S."/>
            <person name="Morin E."/>
            <person name="Drula E."/>
            <person name="Courty P.E."/>
            <person name="Kohler A."/>
            <person name="Kuo A."/>
            <person name="LaButti K."/>
            <person name="Pangilinan J."/>
            <person name="Lipzen A."/>
            <person name="Riley R."/>
            <person name="Andreopoulos W."/>
            <person name="He G."/>
            <person name="Johnson J."/>
            <person name="Nolan M."/>
            <person name="Tritt A."/>
            <person name="Barry K.W."/>
            <person name="Grigoriev I.V."/>
            <person name="Nagy L.G."/>
            <person name="Hibbett D."/>
            <person name="Henrissat B."/>
            <person name="Matheny P.B."/>
            <person name="Labbe J."/>
            <person name="Martin F.M."/>
        </authorList>
    </citation>
    <scope>NUCLEOTIDE SEQUENCE</scope>
    <source>
        <strain evidence="1">FP105234-sp</strain>
    </source>
</reference>
<dbReference type="Proteomes" id="UP000814033">
    <property type="component" value="Unassembled WGS sequence"/>
</dbReference>
<keyword evidence="2" id="KW-1185">Reference proteome</keyword>
<accession>A0ACB8S1S5</accession>
<organism evidence="1 2">
    <name type="scientific">Auriscalpium vulgare</name>
    <dbReference type="NCBI Taxonomy" id="40419"/>
    <lineage>
        <taxon>Eukaryota</taxon>
        <taxon>Fungi</taxon>
        <taxon>Dikarya</taxon>
        <taxon>Basidiomycota</taxon>
        <taxon>Agaricomycotina</taxon>
        <taxon>Agaricomycetes</taxon>
        <taxon>Russulales</taxon>
        <taxon>Auriscalpiaceae</taxon>
        <taxon>Auriscalpium</taxon>
    </lineage>
</organism>
<evidence type="ECO:0000313" key="1">
    <source>
        <dbReference type="EMBL" id="KAI0050087.1"/>
    </source>
</evidence>
<gene>
    <name evidence="1" type="ORF">FA95DRAFT_1556008</name>
</gene>
<proteinExistence type="predicted"/>
<comment type="caution">
    <text evidence="1">The sequence shown here is derived from an EMBL/GenBank/DDBJ whole genome shotgun (WGS) entry which is preliminary data.</text>
</comment>
<dbReference type="EMBL" id="MU275865">
    <property type="protein sequence ID" value="KAI0050087.1"/>
    <property type="molecule type" value="Genomic_DNA"/>
</dbReference>